<proteinExistence type="predicted"/>
<evidence type="ECO:0000313" key="3">
    <source>
        <dbReference type="Proteomes" id="UP000762676"/>
    </source>
</evidence>
<feature type="compositionally biased region" description="Polar residues" evidence="1">
    <location>
        <begin position="162"/>
        <end position="185"/>
    </location>
</feature>
<accession>A0AAV4HIP3</accession>
<evidence type="ECO:0000256" key="1">
    <source>
        <dbReference type="SAM" id="MobiDB-lite"/>
    </source>
</evidence>
<name>A0AAV4HIP3_9GAST</name>
<dbReference type="EMBL" id="BMAT01012720">
    <property type="protein sequence ID" value="GFR98032.1"/>
    <property type="molecule type" value="Genomic_DNA"/>
</dbReference>
<feature type="region of interest" description="Disordered" evidence="1">
    <location>
        <begin position="162"/>
        <end position="186"/>
    </location>
</feature>
<gene>
    <name evidence="2" type="ORF">ElyMa_006339800</name>
</gene>
<dbReference type="AlphaFoldDB" id="A0AAV4HIP3"/>
<sequence length="206" mass="23805">MEEKMLKKLKQEAEKKQVELRKKKKEQPFEPSYYQEDDTSLDDFTGTRMVLAVQNNEMVAEVKFMHPSITPGMFKWPKDVAVTNIKLTSVLKNKCSDTSSWRKIIFDPRVERGSRQTSQKLRRSHQRHPAPHQSTKKSRIYNYPALEWAILLASLQTDQRGKISHTTTHNPDATISPHPLTSYNNRLDPLHISPAKSPFLCPPDPD</sequence>
<reference evidence="2 3" key="1">
    <citation type="journal article" date="2021" name="Elife">
        <title>Chloroplast acquisition without the gene transfer in kleptoplastic sea slugs, Plakobranchus ocellatus.</title>
        <authorList>
            <person name="Maeda T."/>
            <person name="Takahashi S."/>
            <person name="Yoshida T."/>
            <person name="Shimamura S."/>
            <person name="Takaki Y."/>
            <person name="Nagai Y."/>
            <person name="Toyoda A."/>
            <person name="Suzuki Y."/>
            <person name="Arimoto A."/>
            <person name="Ishii H."/>
            <person name="Satoh N."/>
            <person name="Nishiyama T."/>
            <person name="Hasebe M."/>
            <person name="Maruyama T."/>
            <person name="Minagawa J."/>
            <person name="Obokata J."/>
            <person name="Shigenobu S."/>
        </authorList>
    </citation>
    <scope>NUCLEOTIDE SEQUENCE [LARGE SCALE GENOMIC DNA]</scope>
</reference>
<evidence type="ECO:0000313" key="2">
    <source>
        <dbReference type="EMBL" id="GFR98032.1"/>
    </source>
</evidence>
<comment type="caution">
    <text evidence="2">The sequence shown here is derived from an EMBL/GenBank/DDBJ whole genome shotgun (WGS) entry which is preliminary data.</text>
</comment>
<evidence type="ECO:0008006" key="4">
    <source>
        <dbReference type="Google" id="ProtNLM"/>
    </source>
</evidence>
<dbReference type="Proteomes" id="UP000762676">
    <property type="component" value="Unassembled WGS sequence"/>
</dbReference>
<organism evidence="2 3">
    <name type="scientific">Elysia marginata</name>
    <dbReference type="NCBI Taxonomy" id="1093978"/>
    <lineage>
        <taxon>Eukaryota</taxon>
        <taxon>Metazoa</taxon>
        <taxon>Spiralia</taxon>
        <taxon>Lophotrochozoa</taxon>
        <taxon>Mollusca</taxon>
        <taxon>Gastropoda</taxon>
        <taxon>Heterobranchia</taxon>
        <taxon>Euthyneura</taxon>
        <taxon>Panpulmonata</taxon>
        <taxon>Sacoglossa</taxon>
        <taxon>Placobranchoidea</taxon>
        <taxon>Plakobranchidae</taxon>
        <taxon>Elysia</taxon>
    </lineage>
</organism>
<feature type="region of interest" description="Disordered" evidence="1">
    <location>
        <begin position="111"/>
        <end position="137"/>
    </location>
</feature>
<feature type="compositionally biased region" description="Basic residues" evidence="1">
    <location>
        <begin position="120"/>
        <end position="137"/>
    </location>
</feature>
<keyword evidence="3" id="KW-1185">Reference proteome</keyword>
<protein>
    <recommendedName>
        <fullName evidence="4">CS domain-containing protein</fullName>
    </recommendedName>
</protein>
<feature type="region of interest" description="Disordered" evidence="1">
    <location>
        <begin position="19"/>
        <end position="40"/>
    </location>
</feature>